<evidence type="ECO:0000259" key="1">
    <source>
        <dbReference type="Pfam" id="PF18885"/>
    </source>
</evidence>
<keyword evidence="3" id="KW-1185">Reference proteome</keyword>
<sequence>MVFRFQSREPSKTLFVNSVVWTRQSVHMLKCCDAAPVEHDEIAASLNNRTFDLNLHLLSSLTRASLCTYHLLHSGPIHPSHEEMKTLIHSLLALFVGHVAKVLADSCADPSQAVPVYRDFNEAVSDHFYTTNVTEYNAANTAGYFAEDQRFLVFPTAVSSTTQLFRRFNGAVFDHFYSTNATEGLTGGWNLENLSPMFIYSTQICGSVPLYRSFNPQLVDHFYTTSKTEQSLMTGYNFELIAGYVLPLASASSASIGDPSATQSGSKPTTTNAAVGSSFGPRTYIYLIYPVILFAAVL</sequence>
<gene>
    <name evidence="2" type="ORF">MSAN_02423400</name>
</gene>
<dbReference type="Pfam" id="PF18885">
    <property type="entry name" value="DUF5648"/>
    <property type="match status" value="1"/>
</dbReference>
<dbReference type="AlphaFoldDB" id="A0A8H6X2M9"/>
<proteinExistence type="predicted"/>
<evidence type="ECO:0000313" key="3">
    <source>
        <dbReference type="Proteomes" id="UP000623467"/>
    </source>
</evidence>
<evidence type="ECO:0000313" key="2">
    <source>
        <dbReference type="EMBL" id="KAF7333287.1"/>
    </source>
</evidence>
<accession>A0A8H6X2M9</accession>
<dbReference type="OrthoDB" id="9971254at2759"/>
<feature type="domain" description="DUF5648" evidence="1">
    <location>
        <begin position="115"/>
        <end position="246"/>
    </location>
</feature>
<comment type="caution">
    <text evidence="2">The sequence shown here is derived from an EMBL/GenBank/DDBJ whole genome shotgun (WGS) entry which is preliminary data.</text>
</comment>
<organism evidence="2 3">
    <name type="scientific">Mycena sanguinolenta</name>
    <dbReference type="NCBI Taxonomy" id="230812"/>
    <lineage>
        <taxon>Eukaryota</taxon>
        <taxon>Fungi</taxon>
        <taxon>Dikarya</taxon>
        <taxon>Basidiomycota</taxon>
        <taxon>Agaricomycotina</taxon>
        <taxon>Agaricomycetes</taxon>
        <taxon>Agaricomycetidae</taxon>
        <taxon>Agaricales</taxon>
        <taxon>Marasmiineae</taxon>
        <taxon>Mycenaceae</taxon>
        <taxon>Mycena</taxon>
    </lineage>
</organism>
<protein>
    <recommendedName>
        <fullName evidence="1">DUF5648 domain-containing protein</fullName>
    </recommendedName>
</protein>
<name>A0A8H6X2M9_9AGAR</name>
<dbReference type="Proteomes" id="UP000623467">
    <property type="component" value="Unassembled WGS sequence"/>
</dbReference>
<reference evidence="2" key="1">
    <citation type="submission" date="2020-05" db="EMBL/GenBank/DDBJ databases">
        <title>Mycena genomes resolve the evolution of fungal bioluminescence.</title>
        <authorList>
            <person name="Tsai I.J."/>
        </authorList>
    </citation>
    <scope>NUCLEOTIDE SEQUENCE</scope>
    <source>
        <strain evidence="2">160909Yilan</strain>
    </source>
</reference>
<dbReference type="EMBL" id="JACAZH010000056">
    <property type="protein sequence ID" value="KAF7333287.1"/>
    <property type="molecule type" value="Genomic_DNA"/>
</dbReference>
<dbReference type="InterPro" id="IPR043708">
    <property type="entry name" value="DUF5648"/>
</dbReference>